<keyword evidence="5" id="KW-1185">Reference proteome</keyword>
<comment type="caution">
    <text evidence="4">The sequence shown here is derived from an EMBL/GenBank/DDBJ whole genome shotgun (WGS) entry which is preliminary data.</text>
</comment>
<feature type="region of interest" description="Disordered" evidence="2">
    <location>
        <begin position="38"/>
        <end position="58"/>
    </location>
</feature>
<proteinExistence type="predicted"/>
<dbReference type="PANTHER" id="PTHR11505">
    <property type="entry name" value="L1 TRANSPOSABLE ELEMENT-RELATED"/>
    <property type="match status" value="1"/>
</dbReference>
<keyword evidence="3" id="KW-1133">Transmembrane helix</keyword>
<feature type="transmembrane region" description="Helical" evidence="3">
    <location>
        <begin position="1258"/>
        <end position="1276"/>
    </location>
</feature>
<keyword evidence="1" id="KW-0175">Coiled coil</keyword>
<accession>A0A498LEC8</accession>
<feature type="compositionally biased region" description="Low complexity" evidence="2">
    <location>
        <begin position="1060"/>
        <end position="1086"/>
    </location>
</feature>
<evidence type="ECO:0000313" key="4">
    <source>
        <dbReference type="EMBL" id="RXN03705.1"/>
    </source>
</evidence>
<dbReference type="InterPro" id="IPR004244">
    <property type="entry name" value="Transposase_22"/>
</dbReference>
<organism evidence="4 5">
    <name type="scientific">Labeo rohita</name>
    <name type="common">Indian major carp</name>
    <name type="synonym">Cyprinus rohita</name>
    <dbReference type="NCBI Taxonomy" id="84645"/>
    <lineage>
        <taxon>Eukaryota</taxon>
        <taxon>Metazoa</taxon>
        <taxon>Chordata</taxon>
        <taxon>Craniata</taxon>
        <taxon>Vertebrata</taxon>
        <taxon>Euteleostomi</taxon>
        <taxon>Actinopterygii</taxon>
        <taxon>Neopterygii</taxon>
        <taxon>Teleostei</taxon>
        <taxon>Ostariophysi</taxon>
        <taxon>Cypriniformes</taxon>
        <taxon>Cyprinidae</taxon>
        <taxon>Labeoninae</taxon>
        <taxon>Labeonini</taxon>
        <taxon>Labeo</taxon>
    </lineage>
</organism>
<evidence type="ECO:0000256" key="1">
    <source>
        <dbReference type="SAM" id="Coils"/>
    </source>
</evidence>
<keyword evidence="4" id="KW-0675">Receptor</keyword>
<feature type="region of interest" description="Disordered" evidence="2">
    <location>
        <begin position="1060"/>
        <end position="1128"/>
    </location>
</feature>
<evidence type="ECO:0000256" key="2">
    <source>
        <dbReference type="SAM" id="MobiDB-lite"/>
    </source>
</evidence>
<keyword evidence="3" id="KW-0812">Transmembrane</keyword>
<reference evidence="4 5" key="1">
    <citation type="submission" date="2018-03" db="EMBL/GenBank/DDBJ databases">
        <title>Draft genome sequence of Rohu Carp (Labeo rohita).</title>
        <authorList>
            <person name="Das P."/>
            <person name="Kushwaha B."/>
            <person name="Joshi C.G."/>
            <person name="Kumar D."/>
            <person name="Nagpure N.S."/>
            <person name="Sahoo L."/>
            <person name="Das S.P."/>
            <person name="Bit A."/>
            <person name="Patnaik S."/>
            <person name="Meher P.K."/>
            <person name="Jayasankar P."/>
            <person name="Koringa P.G."/>
            <person name="Patel N.V."/>
            <person name="Hinsu A.T."/>
            <person name="Kumar R."/>
            <person name="Pandey M."/>
            <person name="Agarwal S."/>
            <person name="Srivastava S."/>
            <person name="Singh M."/>
            <person name="Iquebal M.A."/>
            <person name="Jaiswal S."/>
            <person name="Angadi U.B."/>
            <person name="Kumar N."/>
            <person name="Raza M."/>
            <person name="Shah T.M."/>
            <person name="Rai A."/>
            <person name="Jena J.K."/>
        </authorList>
    </citation>
    <scope>NUCLEOTIDE SEQUENCE [LARGE SCALE GENOMIC DNA]</scope>
    <source>
        <strain evidence="4">DASCIFA01</strain>
        <tissue evidence="4">Testis</tissue>
    </source>
</reference>
<sequence length="1322" mass="151553">MANTQDQASLNDHDYSMDGIREACFDELIEEEMQMAKPLSDHNPFQSPNPKKMKRRDESKKVNMESIYNAIYALSQRFEEGLDAFEGKFDNFEQRIQNNEKEVIENKNEIIQLKAQVDRLTKENKELKERCREIERYGRRWNLKLIGLPEKENEDTREMVIGILTRVIPISVEQLRDKVDTVHRLGKKDDPAFNMRPRPIIVQFGMRTTRDEIWRRSREARVCKELHVQFRQDWSKEDREARAKLYPTVQEARRNGKKAYLKEGYAIIDGKRVEAPFTDPTKSPCQYNLMKIMNNAVITHVVNIIDSENQIYTIRIKDKHNEIRAQQIFTQTAFEIPFEWLRPCTVYNVSVDECTSNGNNTFMSSVKPEIRFNPTVPSQFEWTNKPARCNPVLKVICTHGNEKETYGLNVAQFLSLNEQYSCIGEYPYQKRLIKSNSLSFQIPCDGQKNGRFENSTSTSFEISWNPLEGDQCSGIIWDSFSASCKTRDGVGYSQYNRKAVVGFVAFLITVTSVVLFLIYLRKRKRKHGNMLTYRNNGLKQPMKCLDPPKRQFKSEIRFNATVPSQFEWTNKPAQCNPVLKVICTHGNGKEMYHLDNKVLLSLNKQYNCTGEYPYKQRLIKSNSLSFQIPCDGQKNGQFENSTSTSFEMSWNSLEGDQCSGIIWDSFSAICKHLDSSGNSQFKPEIRFNPTVPSQFEWTNKPARCNPVLKVVCTRSNGKETYDLNVAQFLSLNEQYTCTGEYPYQKRLIKSNSLSFQIPCDGQKNGRFEQSNSTSLEISWNSLEGDQCSGIIWDSFSASCKTRDSGGNHGQKNGRFEQSNSTSLEISWNSLEGDQCSGIIWDSFSASCKTRDSGGNLKPEIRFNPTVPSQFEWTNKPAQCNPVLKVICTHGNGKETYGLNVAQFLSLNEQYTCTGEYPYQKRLIKSNSLSFQIPCDGQKNGQFENSTSTSHKISWNSLEGDQCSGIIWDSFSASCKTHDSGGNSQYNRKAVVGFLAFLITVTSVVLFLIYLRKRKRLGHLTITHGFTRHNLNRTRLGHLTITHGFTRHNLSRTRLRPLTLTHGFTRPSLSQNSTSSNTPTDTSTATQPGERNDTTSPPNTTTTPLTFTRPISTLHTFTTDPPKRQFKPEIRFNPTVPSQFEWTNKPARCNPVLKVICTHGNKKDTFVLNEEVFLSLNEQYNCVGEYPYQKRFIKSNELPIHISCDGQKNGRFEYSTSTTFVISWNSFVGDQCSVITWDSFSASCKTRDSGGNSRYNKKAVIGSVIEFLIIVTSVVLLKIYYVKRKRADEDCVDQDIFTTCEYTTYEHVNVPMHKMETEQQTNW</sequence>
<feature type="transmembrane region" description="Helical" evidence="3">
    <location>
        <begin position="989"/>
        <end position="1010"/>
    </location>
</feature>
<dbReference type="Proteomes" id="UP000290572">
    <property type="component" value="Unassembled WGS sequence"/>
</dbReference>
<keyword evidence="3" id="KW-0472">Membrane</keyword>
<feature type="transmembrane region" description="Helical" evidence="3">
    <location>
        <begin position="499"/>
        <end position="520"/>
    </location>
</feature>
<evidence type="ECO:0000313" key="5">
    <source>
        <dbReference type="Proteomes" id="UP000290572"/>
    </source>
</evidence>
<dbReference type="EMBL" id="QBIY01013471">
    <property type="protein sequence ID" value="RXN03705.1"/>
    <property type="molecule type" value="Genomic_DNA"/>
</dbReference>
<evidence type="ECO:0000256" key="3">
    <source>
        <dbReference type="SAM" id="Phobius"/>
    </source>
</evidence>
<protein>
    <submittedName>
        <fullName evidence="4">Receptor-type tyrosine-phosphatase C-like protein</fullName>
    </submittedName>
</protein>
<gene>
    <name evidence="4" type="ORF">ROHU_013291</name>
</gene>
<name>A0A498LEC8_LABRO</name>
<dbReference type="Gene3D" id="3.90.20.10">
    <property type="match status" value="1"/>
</dbReference>
<feature type="compositionally biased region" description="Low complexity" evidence="2">
    <location>
        <begin position="1093"/>
        <end position="1112"/>
    </location>
</feature>
<dbReference type="Gene3D" id="3.30.70.1820">
    <property type="entry name" value="L1 transposable element, RRM domain"/>
    <property type="match status" value="1"/>
</dbReference>
<feature type="coiled-coil region" evidence="1">
    <location>
        <begin position="82"/>
        <end position="137"/>
    </location>
</feature>